<evidence type="ECO:0000256" key="4">
    <source>
        <dbReference type="ARBA" id="ARBA00022917"/>
    </source>
</evidence>
<evidence type="ECO:0000256" key="3">
    <source>
        <dbReference type="ARBA" id="ARBA00022768"/>
    </source>
</evidence>
<dbReference type="InterPro" id="IPR001816">
    <property type="entry name" value="Transl_elong_EFTs/EF1B"/>
</dbReference>
<reference evidence="9 10" key="1">
    <citation type="journal article" date="2016" name="Nat. Commun.">
        <title>Thousands of microbial genomes shed light on interconnected biogeochemical processes in an aquifer system.</title>
        <authorList>
            <person name="Anantharaman K."/>
            <person name="Brown C.T."/>
            <person name="Hug L.A."/>
            <person name="Sharon I."/>
            <person name="Castelle C.J."/>
            <person name="Probst A.J."/>
            <person name="Thomas B.C."/>
            <person name="Singh A."/>
            <person name="Wilkins M.J."/>
            <person name="Karaoz U."/>
            <person name="Brodie E.L."/>
            <person name="Williams K.H."/>
            <person name="Hubbard S.S."/>
            <person name="Banfield J.F."/>
        </authorList>
    </citation>
    <scope>NUCLEOTIDE SEQUENCE [LARGE SCALE GENOMIC DNA]</scope>
</reference>
<dbReference type="Gene3D" id="3.30.479.20">
    <property type="entry name" value="Elongation factor Ts, dimerisation domain"/>
    <property type="match status" value="1"/>
</dbReference>
<evidence type="ECO:0000256" key="2">
    <source>
        <dbReference type="ARBA" id="ARBA00016956"/>
    </source>
</evidence>
<accession>A0A1F8DPW3</accession>
<keyword evidence="3 5" id="KW-0251">Elongation factor</keyword>
<comment type="subcellular location">
    <subcellularLocation>
        <location evidence="5 7">Cytoplasm</location>
    </subcellularLocation>
</comment>
<dbReference type="InterPro" id="IPR036402">
    <property type="entry name" value="EF-Ts_dimer_sf"/>
</dbReference>
<dbReference type="CDD" id="cd14275">
    <property type="entry name" value="UBA_EF-Ts"/>
    <property type="match status" value="1"/>
</dbReference>
<protein>
    <recommendedName>
        <fullName evidence="2 5">Elongation factor Ts</fullName>
        <shortName evidence="5">EF-Ts</shortName>
    </recommendedName>
</protein>
<dbReference type="NCBIfam" id="TIGR00116">
    <property type="entry name" value="tsf"/>
    <property type="match status" value="1"/>
</dbReference>
<dbReference type="PROSITE" id="PS01127">
    <property type="entry name" value="EF_TS_2"/>
    <property type="match status" value="1"/>
</dbReference>
<dbReference type="FunFam" id="1.10.8.10:FF:000001">
    <property type="entry name" value="Elongation factor Ts"/>
    <property type="match status" value="1"/>
</dbReference>
<evidence type="ECO:0000313" key="9">
    <source>
        <dbReference type="EMBL" id="OGM90661.1"/>
    </source>
</evidence>
<dbReference type="SUPFAM" id="SSF46934">
    <property type="entry name" value="UBA-like"/>
    <property type="match status" value="1"/>
</dbReference>
<dbReference type="Pfam" id="PF00889">
    <property type="entry name" value="EF_TS"/>
    <property type="match status" value="1"/>
</dbReference>
<dbReference type="Gene3D" id="1.10.8.10">
    <property type="entry name" value="DNA helicase RuvA subunit, C-terminal domain"/>
    <property type="match status" value="1"/>
</dbReference>
<dbReference type="InterPro" id="IPR018101">
    <property type="entry name" value="Transl_elong_Ts_CS"/>
</dbReference>
<evidence type="ECO:0000256" key="1">
    <source>
        <dbReference type="ARBA" id="ARBA00005532"/>
    </source>
</evidence>
<comment type="function">
    <text evidence="5 6">Associates with the EF-Tu.GDP complex and induces the exchange of GDP to GTP. It remains bound to the aminoacyl-tRNA.EF-Tu.GTP complex up to the GTP hydrolysis stage on the ribosome.</text>
</comment>
<feature type="domain" description="Translation elongation factor EFTs/EF1B dimerisation" evidence="8">
    <location>
        <begin position="71"/>
        <end position="148"/>
    </location>
</feature>
<comment type="caution">
    <text evidence="9">The sequence shown here is derived from an EMBL/GenBank/DDBJ whole genome shotgun (WGS) entry which is preliminary data.</text>
</comment>
<evidence type="ECO:0000313" key="10">
    <source>
        <dbReference type="Proteomes" id="UP000178946"/>
    </source>
</evidence>
<evidence type="ECO:0000256" key="6">
    <source>
        <dbReference type="RuleBase" id="RU000642"/>
    </source>
</evidence>
<dbReference type="PANTHER" id="PTHR11741:SF0">
    <property type="entry name" value="ELONGATION FACTOR TS, MITOCHONDRIAL"/>
    <property type="match status" value="1"/>
</dbReference>
<dbReference type="Proteomes" id="UP000178946">
    <property type="component" value="Unassembled WGS sequence"/>
</dbReference>
<comment type="similarity">
    <text evidence="1 5 6">Belongs to the EF-Ts family.</text>
</comment>
<evidence type="ECO:0000259" key="8">
    <source>
        <dbReference type="Pfam" id="PF00889"/>
    </source>
</evidence>
<dbReference type="InterPro" id="IPR014039">
    <property type="entry name" value="Transl_elong_EFTs/EF1B_dimer"/>
</dbReference>
<evidence type="ECO:0000256" key="5">
    <source>
        <dbReference type="HAMAP-Rule" id="MF_00050"/>
    </source>
</evidence>
<feature type="region of interest" description="Involved in Mg(2+) ion dislocation from EF-Tu" evidence="5">
    <location>
        <begin position="80"/>
        <end position="83"/>
    </location>
</feature>
<organism evidence="9 10">
    <name type="scientific">Candidatus Wolfebacteria bacterium RIFCSPLOWO2_01_FULL_45_19</name>
    <dbReference type="NCBI Taxonomy" id="1802557"/>
    <lineage>
        <taxon>Bacteria</taxon>
        <taxon>Candidatus Wolfeibacteriota</taxon>
    </lineage>
</organism>
<dbReference type="STRING" id="1802557.A3A20_00835"/>
<dbReference type="PANTHER" id="PTHR11741">
    <property type="entry name" value="ELONGATION FACTOR TS"/>
    <property type="match status" value="1"/>
</dbReference>
<dbReference type="GO" id="GO:0005737">
    <property type="term" value="C:cytoplasm"/>
    <property type="evidence" value="ECO:0007669"/>
    <property type="project" value="UniProtKB-SubCell"/>
</dbReference>
<evidence type="ECO:0000256" key="7">
    <source>
        <dbReference type="RuleBase" id="RU000643"/>
    </source>
</evidence>
<sequence>MILMKELIQKLRGATGAGIMDAKKALEDVGGDYDKAFDLIRERGLVKAEKKAERRATAGLLESYVHNGRVGVLLEINCETDFVASTKEFRELAHELAMQIAAMDPADVDELPVQQYIKDPSIAVGDIIKQAIAKLGENIKVGRFVRYEIN</sequence>
<proteinExistence type="inferred from homology"/>
<gene>
    <name evidence="5" type="primary">tsf</name>
    <name evidence="9" type="ORF">A3A20_00835</name>
</gene>
<name>A0A1F8DPW3_9BACT</name>
<dbReference type="HAMAP" id="MF_00050">
    <property type="entry name" value="EF_Ts"/>
    <property type="match status" value="1"/>
</dbReference>
<keyword evidence="5" id="KW-0963">Cytoplasm</keyword>
<dbReference type="EMBL" id="MGIR01000010">
    <property type="protein sequence ID" value="OGM90661.1"/>
    <property type="molecule type" value="Genomic_DNA"/>
</dbReference>
<dbReference type="InterPro" id="IPR009060">
    <property type="entry name" value="UBA-like_sf"/>
</dbReference>
<dbReference type="GO" id="GO:0003746">
    <property type="term" value="F:translation elongation factor activity"/>
    <property type="evidence" value="ECO:0007669"/>
    <property type="project" value="UniProtKB-UniRule"/>
</dbReference>
<dbReference type="AlphaFoldDB" id="A0A1F8DPW3"/>
<dbReference type="SUPFAM" id="SSF54713">
    <property type="entry name" value="Elongation factor Ts (EF-Ts), dimerisation domain"/>
    <property type="match status" value="1"/>
</dbReference>
<dbReference type="PROSITE" id="PS01126">
    <property type="entry name" value="EF_TS_1"/>
    <property type="match status" value="1"/>
</dbReference>
<keyword evidence="4 5" id="KW-0648">Protein biosynthesis</keyword>